<keyword evidence="3" id="KW-1185">Reference proteome</keyword>
<name>A0A6B0RM85_9CETA</name>
<comment type="caution">
    <text evidence="2">The sequence shown here is derived from an EMBL/GenBank/DDBJ whole genome shotgun (WGS) entry which is preliminary data.</text>
</comment>
<gene>
    <name evidence="2" type="ORF">E5288_WYG009514</name>
</gene>
<protein>
    <submittedName>
        <fullName evidence="2">Uncharacterized protein</fullName>
    </submittedName>
</protein>
<accession>A0A6B0RM85</accession>
<feature type="transmembrane region" description="Helical" evidence="1">
    <location>
        <begin position="34"/>
        <end position="55"/>
    </location>
</feature>
<organism evidence="2 3">
    <name type="scientific">Bos mutus</name>
    <name type="common">wild yak</name>
    <dbReference type="NCBI Taxonomy" id="72004"/>
    <lineage>
        <taxon>Eukaryota</taxon>
        <taxon>Metazoa</taxon>
        <taxon>Chordata</taxon>
        <taxon>Craniata</taxon>
        <taxon>Vertebrata</taxon>
        <taxon>Euteleostomi</taxon>
        <taxon>Mammalia</taxon>
        <taxon>Eutheria</taxon>
        <taxon>Laurasiatheria</taxon>
        <taxon>Artiodactyla</taxon>
        <taxon>Ruminantia</taxon>
        <taxon>Pecora</taxon>
        <taxon>Bovidae</taxon>
        <taxon>Bovinae</taxon>
        <taxon>Bos</taxon>
    </lineage>
</organism>
<keyword evidence="1" id="KW-0472">Membrane</keyword>
<sequence length="84" mass="8929">MAPSARVREDFPQFPNLLWAVLLEGTLSLQHNSFPGIVLGSGAFSVGAAVVLVAVQHLVVIMGVGHAVQIEITIYEDRGMSSGR</sequence>
<keyword evidence="1" id="KW-0812">Transmembrane</keyword>
<evidence type="ECO:0000313" key="3">
    <source>
        <dbReference type="Proteomes" id="UP000322234"/>
    </source>
</evidence>
<dbReference type="Proteomes" id="UP000322234">
    <property type="component" value="Unassembled WGS sequence"/>
</dbReference>
<evidence type="ECO:0000313" key="2">
    <source>
        <dbReference type="EMBL" id="MXQ91299.1"/>
    </source>
</evidence>
<dbReference type="EMBL" id="VBQZ03000069">
    <property type="protein sequence ID" value="MXQ91299.1"/>
    <property type="molecule type" value="Genomic_DNA"/>
</dbReference>
<keyword evidence="1" id="KW-1133">Transmembrane helix</keyword>
<reference evidence="2" key="1">
    <citation type="submission" date="2019-10" db="EMBL/GenBank/DDBJ databases">
        <title>The sequence and de novo assembly of the wild yak genome.</title>
        <authorList>
            <person name="Liu Y."/>
        </authorList>
    </citation>
    <scope>NUCLEOTIDE SEQUENCE [LARGE SCALE GENOMIC DNA]</scope>
    <source>
        <strain evidence="2">WY2019</strain>
    </source>
</reference>
<proteinExistence type="predicted"/>
<evidence type="ECO:0000256" key="1">
    <source>
        <dbReference type="SAM" id="Phobius"/>
    </source>
</evidence>
<dbReference type="AlphaFoldDB" id="A0A6B0RM85"/>